<accession>A0ABY6DL10</accession>
<keyword evidence="2" id="KW-1185">Reference proteome</keyword>
<dbReference type="InterPro" id="IPR025500">
    <property type="entry name" value="DUF4390"/>
</dbReference>
<organism evidence="1 2">
    <name type="scientific">Chitiniphilus purpureus</name>
    <dbReference type="NCBI Taxonomy" id="2981137"/>
    <lineage>
        <taxon>Bacteria</taxon>
        <taxon>Pseudomonadati</taxon>
        <taxon>Pseudomonadota</taxon>
        <taxon>Betaproteobacteria</taxon>
        <taxon>Neisseriales</taxon>
        <taxon>Chitinibacteraceae</taxon>
        <taxon>Chitiniphilus</taxon>
    </lineage>
</organism>
<protein>
    <submittedName>
        <fullName evidence="1">DUF4390 domain-containing protein</fullName>
    </submittedName>
</protein>
<sequence length="191" mass="21835">MLLTGWLFCLLAMAQEPGIRAREAGYDYAADHVELSARFDVTLKPGLEEALANGFTLPFSYEFQLTRPRVYAWWNSLSSWFEPTARLEYRLSYHSLSRQYRLHLGNFYRSFASLPEALTALGVVRGWEVLRDSSIARNKETFSGRVRLLLDVSQLPKPLQLSALGKDEWELASPWVDVRREPPPDAVETAP</sequence>
<dbReference type="Proteomes" id="UP001061302">
    <property type="component" value="Chromosome"/>
</dbReference>
<gene>
    <name evidence="1" type="ORF">N8I74_17275</name>
</gene>
<proteinExistence type="predicted"/>
<evidence type="ECO:0000313" key="1">
    <source>
        <dbReference type="EMBL" id="UXY15044.1"/>
    </source>
</evidence>
<dbReference type="RefSeq" id="WP_263124412.1">
    <property type="nucleotide sequence ID" value="NZ_CP106753.1"/>
</dbReference>
<dbReference type="Pfam" id="PF14334">
    <property type="entry name" value="DUF4390"/>
    <property type="match status" value="1"/>
</dbReference>
<reference evidence="1" key="1">
    <citation type="submission" date="2022-10" db="EMBL/GenBank/DDBJ databases">
        <title>Chitiniphilus purpureus sp. nov., a novel chitin-degrading bacterium isolated from crawfish pond sediment.</title>
        <authorList>
            <person name="Li K."/>
        </authorList>
    </citation>
    <scope>NUCLEOTIDE SEQUENCE</scope>
    <source>
        <strain evidence="1">CD1</strain>
    </source>
</reference>
<dbReference type="EMBL" id="CP106753">
    <property type="protein sequence ID" value="UXY15044.1"/>
    <property type="molecule type" value="Genomic_DNA"/>
</dbReference>
<name>A0ABY6DL10_9NEIS</name>
<evidence type="ECO:0000313" key="2">
    <source>
        <dbReference type="Proteomes" id="UP001061302"/>
    </source>
</evidence>